<sequence length="516" mass="55932">MNSKIVTTLTAAITCLSIVSGGIVIYYDKTHDKGNITIDSREEFLSVNQDLMPQTAASIVQGSGDGFLEAMFTGREIPDTDTDILIWAKSDNPEFQTVLEDTSLDLKIHYNKESSEAIVNAFLTENGTQTLSLYADIEGDTAGLYSPSISEYYYDFTKEQFINGFGTTTGISLAATSNAEDASQDPAKESADPQPLDDAADDQNANTESSATSSTDTNDSHTDNTSIEDSEFMNILDVILTAVTKDNVTATYGDNLHLEHVDETISGTTYTCQPSADDFENMLYDLCDYMDTHESARSYIHNILGNISDKSDTVLDIETLLVNEDGCLKNKAKEIATNLSCSAFTWSVISDSTGIGRALNLSFICNGTNIVLTCEKASKGAMYMSATLDDSYISILKTPSETPESATSLLGLSYGTIEITACDKSNTTKALITTTRSEDNTKDETVISFNAGSRIGNIELHIESKNSSTASMPLTPAEMHIDMTSSSDEEVMTVFKTYHNKITSILLSSKILGMIL</sequence>
<gene>
    <name evidence="2" type="ORF">SAMN04487884_13134</name>
</gene>
<reference evidence="2 3" key="1">
    <citation type="submission" date="2016-10" db="EMBL/GenBank/DDBJ databases">
        <authorList>
            <person name="de Groot N.N."/>
        </authorList>
    </citation>
    <scope>NUCLEOTIDE SEQUENCE [LARGE SCALE GENOMIC DNA]</scope>
    <source>
        <strain evidence="2 3">AR40</strain>
    </source>
</reference>
<dbReference type="OrthoDB" id="1858613at2"/>
<dbReference type="EMBL" id="FOGJ01000031">
    <property type="protein sequence ID" value="SES34641.1"/>
    <property type="molecule type" value="Genomic_DNA"/>
</dbReference>
<proteinExistence type="predicted"/>
<feature type="region of interest" description="Disordered" evidence="1">
    <location>
        <begin position="178"/>
        <end position="226"/>
    </location>
</feature>
<evidence type="ECO:0000313" key="3">
    <source>
        <dbReference type="Proteomes" id="UP000182584"/>
    </source>
</evidence>
<accession>A0A1H9WLD8</accession>
<dbReference type="Proteomes" id="UP000182584">
    <property type="component" value="Unassembled WGS sequence"/>
</dbReference>
<organism evidence="2 3">
    <name type="scientific">Butyrivibrio fibrisolvens</name>
    <dbReference type="NCBI Taxonomy" id="831"/>
    <lineage>
        <taxon>Bacteria</taxon>
        <taxon>Bacillati</taxon>
        <taxon>Bacillota</taxon>
        <taxon>Clostridia</taxon>
        <taxon>Lachnospirales</taxon>
        <taxon>Lachnospiraceae</taxon>
        <taxon>Butyrivibrio</taxon>
    </lineage>
</organism>
<evidence type="ECO:0000313" key="2">
    <source>
        <dbReference type="EMBL" id="SES34641.1"/>
    </source>
</evidence>
<dbReference type="eggNOG" id="ENOG50303GJ">
    <property type="taxonomic scope" value="Bacteria"/>
</dbReference>
<name>A0A1H9WLD8_BUTFI</name>
<evidence type="ECO:0000256" key="1">
    <source>
        <dbReference type="SAM" id="MobiDB-lite"/>
    </source>
</evidence>
<dbReference type="RefSeq" id="WP_074758394.1">
    <property type="nucleotide sequence ID" value="NZ_FOGJ01000031.1"/>
</dbReference>
<feature type="compositionally biased region" description="Low complexity" evidence="1">
    <location>
        <begin position="192"/>
        <end position="217"/>
    </location>
</feature>
<protein>
    <submittedName>
        <fullName evidence="2">Uncharacterized protein</fullName>
    </submittedName>
</protein>
<dbReference type="AlphaFoldDB" id="A0A1H9WLD8"/>